<keyword evidence="5" id="KW-0547">Nucleotide-binding</keyword>
<feature type="domain" description="PAC" evidence="11">
    <location>
        <begin position="78"/>
        <end position="132"/>
    </location>
</feature>
<dbReference type="PROSITE" id="PS50112">
    <property type="entry name" value="PAS"/>
    <property type="match status" value="1"/>
</dbReference>
<gene>
    <name evidence="12" type="primary">pfyP</name>
    <name evidence="12" type="ORF">NCTC11370_03019</name>
</gene>
<dbReference type="Gene3D" id="3.30.450.20">
    <property type="entry name" value="PAS domain"/>
    <property type="match status" value="1"/>
</dbReference>
<dbReference type="SUPFAM" id="SSF55874">
    <property type="entry name" value="ATPase domain of HSP90 chaperone/DNA topoisomerase II/histidine kinase"/>
    <property type="match status" value="1"/>
</dbReference>
<keyword evidence="6" id="KW-0418">Kinase</keyword>
<dbReference type="InterPro" id="IPR036890">
    <property type="entry name" value="HATPase_C_sf"/>
</dbReference>
<dbReference type="SMART" id="SM00387">
    <property type="entry name" value="HATPase_c"/>
    <property type="match status" value="1"/>
</dbReference>
<dbReference type="InterPro" id="IPR005467">
    <property type="entry name" value="His_kinase_dom"/>
</dbReference>
<dbReference type="GO" id="GO:0005524">
    <property type="term" value="F:ATP binding"/>
    <property type="evidence" value="ECO:0007669"/>
    <property type="project" value="UniProtKB-KW"/>
</dbReference>
<evidence type="ECO:0000256" key="8">
    <source>
        <dbReference type="ARBA" id="ARBA00023012"/>
    </source>
</evidence>
<accession>A0A377GDN7</accession>
<keyword evidence="4" id="KW-0808">Transferase</keyword>
<proteinExistence type="predicted"/>
<feature type="domain" description="PAS" evidence="10">
    <location>
        <begin position="10"/>
        <end position="53"/>
    </location>
</feature>
<evidence type="ECO:0000313" key="12">
    <source>
        <dbReference type="EMBL" id="STO22917.1"/>
    </source>
</evidence>
<dbReference type="Proteomes" id="UP000254554">
    <property type="component" value="Unassembled WGS sequence"/>
</dbReference>
<evidence type="ECO:0000259" key="11">
    <source>
        <dbReference type="PROSITE" id="PS50113"/>
    </source>
</evidence>
<dbReference type="EC" id="2.7.13.3" evidence="2"/>
<dbReference type="GO" id="GO:0000160">
    <property type="term" value="P:phosphorelay signal transduction system"/>
    <property type="evidence" value="ECO:0007669"/>
    <property type="project" value="UniProtKB-KW"/>
</dbReference>
<evidence type="ECO:0000313" key="13">
    <source>
        <dbReference type="Proteomes" id="UP000254554"/>
    </source>
</evidence>
<dbReference type="Gene3D" id="3.30.565.10">
    <property type="entry name" value="Histidine kinase-like ATPase, C-terminal domain"/>
    <property type="match status" value="1"/>
</dbReference>
<name>A0A377GDN7_9GAMM</name>
<evidence type="ECO:0000256" key="5">
    <source>
        <dbReference type="ARBA" id="ARBA00022741"/>
    </source>
</evidence>
<dbReference type="InterPro" id="IPR035965">
    <property type="entry name" value="PAS-like_dom_sf"/>
</dbReference>
<dbReference type="CDD" id="cd00075">
    <property type="entry name" value="HATPase"/>
    <property type="match status" value="1"/>
</dbReference>
<evidence type="ECO:0000256" key="6">
    <source>
        <dbReference type="ARBA" id="ARBA00022777"/>
    </source>
</evidence>
<evidence type="ECO:0000256" key="7">
    <source>
        <dbReference type="ARBA" id="ARBA00022840"/>
    </source>
</evidence>
<dbReference type="PROSITE" id="PS50113">
    <property type="entry name" value="PAC"/>
    <property type="match status" value="1"/>
</dbReference>
<dbReference type="AlphaFoldDB" id="A0A377GDN7"/>
<organism evidence="12 13">
    <name type="scientific">Fluoribacter dumoffii</name>
    <dbReference type="NCBI Taxonomy" id="463"/>
    <lineage>
        <taxon>Bacteria</taxon>
        <taxon>Pseudomonadati</taxon>
        <taxon>Pseudomonadota</taxon>
        <taxon>Gammaproteobacteria</taxon>
        <taxon>Legionellales</taxon>
        <taxon>Legionellaceae</taxon>
        <taxon>Fluoribacter</taxon>
    </lineage>
</organism>
<comment type="catalytic activity">
    <reaction evidence="1">
        <text>ATP + protein L-histidine = ADP + protein N-phospho-L-histidine.</text>
        <dbReference type="EC" id="2.7.13.3"/>
    </reaction>
</comment>
<dbReference type="OrthoDB" id="9803824at2"/>
<dbReference type="STRING" id="1094715.GCA_000236165_03005"/>
<dbReference type="PANTHER" id="PTHR43065:SF10">
    <property type="entry name" value="PEROXIDE STRESS-ACTIVATED HISTIDINE KINASE MAK3"/>
    <property type="match status" value="1"/>
</dbReference>
<keyword evidence="8" id="KW-0902">Two-component regulatory system</keyword>
<evidence type="ECO:0000259" key="10">
    <source>
        <dbReference type="PROSITE" id="PS50112"/>
    </source>
</evidence>
<evidence type="ECO:0000256" key="3">
    <source>
        <dbReference type="ARBA" id="ARBA00022553"/>
    </source>
</evidence>
<dbReference type="InterPro" id="IPR000700">
    <property type="entry name" value="PAS-assoc_C"/>
</dbReference>
<dbReference type="GeneID" id="93293905"/>
<keyword evidence="13" id="KW-1185">Reference proteome</keyword>
<dbReference type="NCBIfam" id="TIGR00229">
    <property type="entry name" value="sensory_box"/>
    <property type="match status" value="1"/>
</dbReference>
<dbReference type="Gene3D" id="1.10.287.130">
    <property type="match status" value="1"/>
</dbReference>
<dbReference type="RefSeq" id="WP_010655036.1">
    <property type="nucleotide sequence ID" value="NZ_JAPHOS010000001.1"/>
</dbReference>
<dbReference type="InterPro" id="IPR003594">
    <property type="entry name" value="HATPase_dom"/>
</dbReference>
<dbReference type="InterPro" id="IPR000014">
    <property type="entry name" value="PAS"/>
</dbReference>
<keyword evidence="3" id="KW-0597">Phosphoprotein</keyword>
<reference evidence="12 13" key="1">
    <citation type="submission" date="2018-06" db="EMBL/GenBank/DDBJ databases">
        <authorList>
            <consortium name="Pathogen Informatics"/>
            <person name="Doyle S."/>
        </authorList>
    </citation>
    <scope>NUCLEOTIDE SEQUENCE [LARGE SCALE GENOMIC DNA]</scope>
    <source>
        <strain evidence="12 13">NCTC11370</strain>
    </source>
</reference>
<keyword evidence="7" id="KW-0067">ATP-binding</keyword>
<dbReference type="SMART" id="SM00091">
    <property type="entry name" value="PAS"/>
    <property type="match status" value="1"/>
</dbReference>
<dbReference type="CDD" id="cd00130">
    <property type="entry name" value="PAS"/>
    <property type="match status" value="1"/>
</dbReference>
<dbReference type="Pfam" id="PF13426">
    <property type="entry name" value="PAS_9"/>
    <property type="match status" value="1"/>
</dbReference>
<dbReference type="SMART" id="SM00086">
    <property type="entry name" value="PAC"/>
    <property type="match status" value="1"/>
</dbReference>
<dbReference type="Pfam" id="PF02518">
    <property type="entry name" value="HATPase_c"/>
    <property type="match status" value="1"/>
</dbReference>
<dbReference type="SUPFAM" id="SSF55785">
    <property type="entry name" value="PYP-like sensor domain (PAS domain)"/>
    <property type="match status" value="1"/>
</dbReference>
<evidence type="ECO:0000259" key="9">
    <source>
        <dbReference type="PROSITE" id="PS50109"/>
    </source>
</evidence>
<feature type="domain" description="Histidine kinase" evidence="9">
    <location>
        <begin position="148"/>
        <end position="357"/>
    </location>
</feature>
<evidence type="ECO:0000256" key="2">
    <source>
        <dbReference type="ARBA" id="ARBA00012438"/>
    </source>
</evidence>
<dbReference type="GO" id="GO:0004673">
    <property type="term" value="F:protein histidine kinase activity"/>
    <property type="evidence" value="ECO:0007669"/>
    <property type="project" value="UniProtKB-EC"/>
</dbReference>
<protein>
    <recommendedName>
        <fullName evidence="2">histidine kinase</fullName>
        <ecNumber evidence="2">2.7.13.3</ecNumber>
    </recommendedName>
</protein>
<evidence type="ECO:0000256" key="4">
    <source>
        <dbReference type="ARBA" id="ARBA00022679"/>
    </source>
</evidence>
<dbReference type="EMBL" id="UGGT01000001">
    <property type="protein sequence ID" value="STO22917.1"/>
    <property type="molecule type" value="Genomic_DNA"/>
</dbReference>
<dbReference type="InterPro" id="IPR001610">
    <property type="entry name" value="PAC"/>
</dbReference>
<sequence>MNEISNFALQALNSANDGITIVDMKHKSQPLVFINSSFEQLTGYRAEEVIGTNCRFLQGSLPPQPETLLIRKALGEQKNCRIILKNKRKNGSLFWNELSLAPIKEENKTLSFYIGIQKDVTKEIKHHKEFMNTLEQNKKDAMYEAISSFTDKVSQPLTAISIYSRACCLIMEKEKQDRLKLYEGLEKIEAQSLVIKEIMQTVHNNFNELNFPVEQLNPNKLIVQLVNIIKYACPYNIQLTLDPQLPEIKFNQEHLSQILLNLIRNSTEAFQRASRLKGHIAISTAKQTDFIELTIADDGPGMPKGFIHKEPGTFFTSKTYGIGTGLGICKKLIHLYGGSISLKEMNTGLKVIILLPI</sequence>
<dbReference type="InterPro" id="IPR004358">
    <property type="entry name" value="Sig_transdc_His_kin-like_C"/>
</dbReference>
<dbReference type="PANTHER" id="PTHR43065">
    <property type="entry name" value="SENSOR HISTIDINE KINASE"/>
    <property type="match status" value="1"/>
</dbReference>
<evidence type="ECO:0000256" key="1">
    <source>
        <dbReference type="ARBA" id="ARBA00000085"/>
    </source>
</evidence>
<dbReference type="PRINTS" id="PR00344">
    <property type="entry name" value="BCTRLSENSOR"/>
</dbReference>
<dbReference type="PROSITE" id="PS50109">
    <property type="entry name" value="HIS_KIN"/>
    <property type="match status" value="1"/>
</dbReference>